<evidence type="ECO:0000256" key="11">
    <source>
        <dbReference type="ARBA" id="ARBA00022832"/>
    </source>
</evidence>
<evidence type="ECO:0000256" key="16">
    <source>
        <dbReference type="ARBA" id="ARBA00049152"/>
    </source>
</evidence>
<dbReference type="NCBIfam" id="NF041504">
    <property type="entry name" value="AccA_sub"/>
    <property type="match status" value="1"/>
</dbReference>
<dbReference type="HAMAP" id="MF_00823">
    <property type="entry name" value="AcetylCoA_CT_alpha"/>
    <property type="match status" value="1"/>
</dbReference>
<keyword evidence="22" id="KW-1185">Reference proteome</keyword>
<evidence type="ECO:0000256" key="4">
    <source>
        <dbReference type="ARBA" id="ARBA00010284"/>
    </source>
</evidence>
<keyword evidence="12 17" id="KW-0067">ATP-binding</keyword>
<dbReference type="NCBIfam" id="TIGR00513">
    <property type="entry name" value="accA"/>
    <property type="match status" value="1"/>
</dbReference>
<evidence type="ECO:0000256" key="15">
    <source>
        <dbReference type="ARBA" id="ARBA00025280"/>
    </source>
</evidence>
<keyword evidence="10 18" id="KW-0863">Zinc-finger</keyword>
<evidence type="ECO:0000259" key="19">
    <source>
        <dbReference type="PROSITE" id="PS50980"/>
    </source>
</evidence>
<evidence type="ECO:0000256" key="10">
    <source>
        <dbReference type="ARBA" id="ARBA00022771"/>
    </source>
</evidence>
<dbReference type="InterPro" id="IPR029045">
    <property type="entry name" value="ClpP/crotonase-like_dom_sf"/>
</dbReference>
<dbReference type="InterPro" id="IPR011763">
    <property type="entry name" value="COA_CT_C"/>
</dbReference>
<evidence type="ECO:0000313" key="22">
    <source>
        <dbReference type="Proteomes" id="UP001500212"/>
    </source>
</evidence>
<dbReference type="InterPro" id="IPR001095">
    <property type="entry name" value="Acetyl_CoA_COase_a_su"/>
</dbReference>
<dbReference type="Gene3D" id="3.90.226.10">
    <property type="entry name" value="2-enoyl-CoA Hydratase, Chain A, domain 1"/>
    <property type="match status" value="2"/>
</dbReference>
<evidence type="ECO:0000256" key="12">
    <source>
        <dbReference type="ARBA" id="ARBA00022840"/>
    </source>
</evidence>
<comment type="similarity">
    <text evidence="3">In the C-terminal section; belongs to the AccA family.</text>
</comment>
<name>A0ABP8TR06_9ACTN</name>
<evidence type="ECO:0000256" key="8">
    <source>
        <dbReference type="ARBA" id="ARBA00022679"/>
    </source>
</evidence>
<evidence type="ECO:0000256" key="5">
    <source>
        <dbReference type="ARBA" id="ARBA00011664"/>
    </source>
</evidence>
<dbReference type="InterPro" id="IPR011762">
    <property type="entry name" value="COA_CT_N"/>
</dbReference>
<keyword evidence="18" id="KW-0479">Metal-binding</keyword>
<reference evidence="22" key="1">
    <citation type="journal article" date="2019" name="Int. J. Syst. Evol. Microbiol.">
        <title>The Global Catalogue of Microorganisms (GCM) 10K type strain sequencing project: providing services to taxonomists for standard genome sequencing and annotation.</title>
        <authorList>
            <consortium name="The Broad Institute Genomics Platform"/>
            <consortium name="The Broad Institute Genome Sequencing Center for Infectious Disease"/>
            <person name="Wu L."/>
            <person name="Ma J."/>
        </authorList>
    </citation>
    <scope>NUCLEOTIDE SEQUENCE [LARGE SCALE GENOMIC DNA]</scope>
    <source>
        <strain evidence="22">JCM 17938</strain>
    </source>
</reference>
<keyword evidence="18" id="KW-0862">Zinc</keyword>
<dbReference type="PRINTS" id="PR01070">
    <property type="entry name" value="ACCCTRFRASEB"/>
</dbReference>
<evidence type="ECO:0000313" key="21">
    <source>
        <dbReference type="EMBL" id="GAA4612152.1"/>
    </source>
</evidence>
<comment type="subunit">
    <text evidence="5">Acetyl-CoA carboxylase is a heterotetramer composed of biotin carboxyl carrier protein (AccB), biotin carboxylase (AccC) and two subunits of ACCase subunit beta/alpha.</text>
</comment>
<dbReference type="PROSITE" id="PS50989">
    <property type="entry name" value="COA_CT_CTER"/>
    <property type="match status" value="1"/>
</dbReference>
<dbReference type="InterPro" id="IPR000438">
    <property type="entry name" value="Acetyl_CoA_COase_Trfase_b_su"/>
</dbReference>
<gene>
    <name evidence="18" type="primary">accD</name>
    <name evidence="17" type="synonym">accA</name>
    <name evidence="21" type="ORF">GCM10023195_51920</name>
</gene>
<evidence type="ECO:0000256" key="1">
    <source>
        <dbReference type="ARBA" id="ARBA00004496"/>
    </source>
</evidence>
<feature type="domain" description="CoA carboxyltransferase C-terminal" evidence="20">
    <location>
        <begin position="285"/>
        <end position="530"/>
    </location>
</feature>
<dbReference type="HAMAP" id="MF_01395">
    <property type="entry name" value="AcetylCoA_CT_beta"/>
    <property type="match status" value="1"/>
</dbReference>
<evidence type="ECO:0000256" key="2">
    <source>
        <dbReference type="ARBA" id="ARBA00004956"/>
    </source>
</evidence>
<evidence type="ECO:0000256" key="6">
    <source>
        <dbReference type="ARBA" id="ARBA00022490"/>
    </source>
</evidence>
<feature type="zinc finger region" description="C4-type" evidence="18">
    <location>
        <begin position="15"/>
        <end position="37"/>
    </location>
</feature>
<comment type="catalytic activity">
    <reaction evidence="16 17">
        <text>N(6)-carboxybiotinyl-L-lysyl-[protein] + acetyl-CoA = N(6)-biotinyl-L-lysyl-[protein] + malonyl-CoA</text>
        <dbReference type="Rhea" id="RHEA:54728"/>
        <dbReference type="Rhea" id="RHEA-COMP:10505"/>
        <dbReference type="Rhea" id="RHEA-COMP:10506"/>
        <dbReference type="ChEBI" id="CHEBI:57288"/>
        <dbReference type="ChEBI" id="CHEBI:57384"/>
        <dbReference type="ChEBI" id="CHEBI:83144"/>
        <dbReference type="ChEBI" id="CHEBI:83145"/>
        <dbReference type="EC" id="2.1.3.15"/>
    </reaction>
</comment>
<sequence length="564" mass="60195">MPEAQPPAAPRWLLCEGCNRPVYERRFSRDLRVCPECGRYARLSAEERIEQLFDAGSISPVAVAETIEDPLLFTDSRPYVERLRTARRQTGLDDAVVCVRGEIGGHPLVAAVMDFNFLGGSLGCAAGERIAAAADAALLDGVPFLVVTASGGARMQEGALSLMQLAKTTQALVALHRAGILTISVITDPTYGGVAASFATQTDVILAERGARLGFAGPRVIMQTIRQQLPAGFQTAEFLFEHGLIDEVVPRPALRPTLARLLAAAAPAAPGDDPLRAVPSGVVRQLDDVPERDPWDVMRLAREVGRPTTLDYAGRLLDGFVELHGDRLSDDCTAIVGGIGRFAGRPVMLIGHQKGHTAQELRERNYGMSTPAGYRKAGRLMQLAARLGLPIITLVDTQGAYPGLEAEREGQAWAIAENLRLMAHLPVPIVAVVTGEGGSGGALALALADRVLVLENSVYSVISPEACGAILWNDASTAPQAARALRIEPRELLRHRIADGVIPEPEGGAHNDHAAAADLLRRALYDVLAEIVDLDGERLVAERAARFGAFGTRPPVAQQKGGQE</sequence>
<protein>
    <recommendedName>
        <fullName evidence="17 18">Multifunctional fusion protein</fullName>
    </recommendedName>
    <domain>
        <recommendedName>
            <fullName evidence="17">Acetyl-coenzyme A carboxylase carboxyl transferase subunit alpha</fullName>
            <shortName evidence="17">ACCase subunit alpha</shortName>
            <shortName evidence="17">Acetyl-CoA carboxylase carboxyltransferase subunit alpha</shortName>
            <ecNumber evidence="17">2.1.3.15</ecNumber>
        </recommendedName>
    </domain>
    <domain>
        <recommendedName>
            <fullName evidence="18">Acetyl-coenzyme A carboxylase carboxyl transferase subunit beta</fullName>
            <shortName evidence="18">ACCase subunit beta</shortName>
            <shortName evidence="18">Acetyl-CoA carboxylase carboxyltransferase subunit beta</shortName>
        </recommendedName>
    </domain>
</protein>
<dbReference type="PANTHER" id="PTHR42853:SF3">
    <property type="entry name" value="ACETYL-COENZYME A CARBOXYLASE CARBOXYL TRANSFERASE SUBUNIT ALPHA, CHLOROPLASTIC"/>
    <property type="match status" value="1"/>
</dbReference>
<comment type="cofactor">
    <cofactor evidence="18">
        <name>Zn(2+)</name>
        <dbReference type="ChEBI" id="CHEBI:29105"/>
    </cofactor>
    <text evidence="18">Binds 1 zinc ion per subunit.</text>
</comment>
<comment type="pathway">
    <text evidence="2 17">Lipid metabolism; malonyl-CoA biosynthesis; malonyl-CoA from acetyl-CoA: step 1/1.</text>
</comment>
<feature type="binding site" evidence="18">
    <location>
        <position position="18"/>
    </location>
    <ligand>
        <name>Zn(2+)</name>
        <dbReference type="ChEBI" id="CHEBI:29105"/>
    </ligand>
</feature>
<dbReference type="PROSITE" id="PS50980">
    <property type="entry name" value="COA_CT_NTER"/>
    <property type="match status" value="1"/>
</dbReference>
<dbReference type="EMBL" id="BAABHJ010000019">
    <property type="protein sequence ID" value="GAA4612152.1"/>
    <property type="molecule type" value="Genomic_DNA"/>
</dbReference>
<comment type="similarity">
    <text evidence="18">Belongs to the AccD/PCCB family.</text>
</comment>
<evidence type="ECO:0000256" key="9">
    <source>
        <dbReference type="ARBA" id="ARBA00022741"/>
    </source>
</evidence>
<evidence type="ECO:0000256" key="17">
    <source>
        <dbReference type="HAMAP-Rule" id="MF_00823"/>
    </source>
</evidence>
<feature type="binding site" evidence="18">
    <location>
        <position position="34"/>
    </location>
    <ligand>
        <name>Zn(2+)</name>
        <dbReference type="ChEBI" id="CHEBI:29105"/>
    </ligand>
</feature>
<feature type="domain" description="CoA carboxyltransferase N-terminal" evidence="19">
    <location>
        <begin position="11"/>
        <end position="280"/>
    </location>
</feature>
<dbReference type="Pfam" id="PF03255">
    <property type="entry name" value="ACCA"/>
    <property type="match status" value="1"/>
</dbReference>
<feature type="binding site" evidence="18">
    <location>
        <position position="15"/>
    </location>
    <ligand>
        <name>Zn(2+)</name>
        <dbReference type="ChEBI" id="CHEBI:29105"/>
    </ligand>
</feature>
<evidence type="ECO:0000256" key="14">
    <source>
        <dbReference type="ARBA" id="ARBA00023160"/>
    </source>
</evidence>
<organism evidence="21 22">
    <name type="scientific">Actinoallomurus liliacearum</name>
    <dbReference type="NCBI Taxonomy" id="1080073"/>
    <lineage>
        <taxon>Bacteria</taxon>
        <taxon>Bacillati</taxon>
        <taxon>Actinomycetota</taxon>
        <taxon>Actinomycetes</taxon>
        <taxon>Streptosporangiales</taxon>
        <taxon>Thermomonosporaceae</taxon>
        <taxon>Actinoallomurus</taxon>
    </lineage>
</organism>
<comment type="function">
    <text evidence="15 18">Component of the acetyl coenzyme A carboxylase (ACC) complex. Biotin carboxylase (BC) catalyzes the carboxylation of biotin on its carrier protein (BCCP) and then the CO(2) group is transferred by the transcarboxylase to acetyl-CoA to form malonyl-CoA.</text>
</comment>
<evidence type="ECO:0000256" key="7">
    <source>
        <dbReference type="ARBA" id="ARBA00022516"/>
    </source>
</evidence>
<proteinExistence type="inferred from homology"/>
<keyword evidence="6 17" id="KW-0963">Cytoplasm</keyword>
<feature type="binding site" evidence="18">
    <location>
        <position position="37"/>
    </location>
    <ligand>
        <name>Zn(2+)</name>
        <dbReference type="ChEBI" id="CHEBI:29105"/>
    </ligand>
</feature>
<dbReference type="SUPFAM" id="SSF52096">
    <property type="entry name" value="ClpP/crotonase"/>
    <property type="match status" value="2"/>
</dbReference>
<keyword evidence="9 17" id="KW-0547">Nucleotide-binding</keyword>
<keyword evidence="14 17" id="KW-0275">Fatty acid biosynthesis</keyword>
<dbReference type="Proteomes" id="UP001500212">
    <property type="component" value="Unassembled WGS sequence"/>
</dbReference>
<evidence type="ECO:0000256" key="18">
    <source>
        <dbReference type="HAMAP-Rule" id="MF_01395"/>
    </source>
</evidence>
<evidence type="ECO:0000259" key="20">
    <source>
        <dbReference type="PROSITE" id="PS50989"/>
    </source>
</evidence>
<comment type="similarity">
    <text evidence="4">In the N-terminal section; belongs to the AccD/PCCB family.</text>
</comment>
<dbReference type="PANTHER" id="PTHR42853">
    <property type="entry name" value="ACETYL-COENZYME A CARBOXYLASE CARBOXYL TRANSFERASE SUBUNIT ALPHA"/>
    <property type="match status" value="1"/>
</dbReference>
<comment type="caution">
    <text evidence="21">The sequence shown here is derived from an EMBL/GenBank/DDBJ whole genome shotgun (WGS) entry which is preliminary data.</text>
</comment>
<comment type="subunit">
    <text evidence="17">Acetyl-CoA carboxylase is a heterohexamer composed of biotin carboxyl carrier protein (AccB), biotin carboxylase (AccC) and two subunits each of ACCase subunit alpha (AccA) and ACCase subunit beta (AccD).</text>
</comment>
<comment type="function">
    <text evidence="17">Component of the acetyl coenzyme A carboxylase (ACC) complex. First, biotin carboxylase catalyzes the carboxylation of biotin on its carrier protein (BCCP) and then the CO(2) group is transferred by the carboxyltransferase to acetyl-CoA to form malonyl-CoA.</text>
</comment>
<keyword evidence="7 17" id="KW-0444">Lipid biosynthesis</keyword>
<comment type="subcellular location">
    <subcellularLocation>
        <location evidence="1 17">Cytoplasm</location>
    </subcellularLocation>
</comment>
<comment type="similarity">
    <text evidence="17">Belongs to the AccA family.</text>
</comment>
<keyword evidence="13 17" id="KW-0443">Lipid metabolism</keyword>
<accession>A0ABP8TR06</accession>
<evidence type="ECO:0000256" key="3">
    <source>
        <dbReference type="ARBA" id="ARBA00006276"/>
    </source>
</evidence>
<keyword evidence="8 17" id="KW-0808">Transferase</keyword>
<dbReference type="EC" id="2.1.3.15" evidence="17"/>
<keyword evidence="11 17" id="KW-0276">Fatty acid metabolism</keyword>
<evidence type="ECO:0000256" key="13">
    <source>
        <dbReference type="ARBA" id="ARBA00023098"/>
    </source>
</evidence>